<evidence type="ECO:0000313" key="2">
    <source>
        <dbReference type="EMBL" id="MPC70289.1"/>
    </source>
</evidence>
<accession>A0A5B7HKL0</accession>
<dbReference type="Proteomes" id="UP000324222">
    <property type="component" value="Unassembled WGS sequence"/>
</dbReference>
<keyword evidence="3" id="KW-1185">Reference proteome</keyword>
<feature type="compositionally biased region" description="Basic and acidic residues" evidence="1">
    <location>
        <begin position="197"/>
        <end position="215"/>
    </location>
</feature>
<protein>
    <submittedName>
        <fullName evidence="2">Uncharacterized protein</fullName>
    </submittedName>
</protein>
<sequence>MHNKHRARHNDVSRSNNANKSTSVFSSASLCASVCVSSALTGGSEEQVLSSLPFFPTQQQQQQQQQHLGTHGYCKWTSHEAGFGRMDGWPDFLCAGSVRGATAPTLGGPARPAGHRLGTVLVPHRVTRGSGPARTESHHFTTRLTSPKRVWRVSGVLEACAGRGCRRWQRWEHYALCAAPRSLSLLQHTLEEEEVEEHAGRGRAEGGREGGKEAARVAGAGPPHSVHTT</sequence>
<comment type="caution">
    <text evidence="2">The sequence shown here is derived from an EMBL/GenBank/DDBJ whole genome shotgun (WGS) entry which is preliminary data.</text>
</comment>
<evidence type="ECO:0000256" key="1">
    <source>
        <dbReference type="SAM" id="MobiDB-lite"/>
    </source>
</evidence>
<feature type="region of interest" description="Disordered" evidence="1">
    <location>
        <begin position="193"/>
        <end position="229"/>
    </location>
</feature>
<evidence type="ECO:0000313" key="3">
    <source>
        <dbReference type="Proteomes" id="UP000324222"/>
    </source>
</evidence>
<dbReference type="EMBL" id="VSRR010030877">
    <property type="protein sequence ID" value="MPC70289.1"/>
    <property type="molecule type" value="Genomic_DNA"/>
</dbReference>
<proteinExistence type="predicted"/>
<reference evidence="2 3" key="1">
    <citation type="submission" date="2019-05" db="EMBL/GenBank/DDBJ databases">
        <title>Another draft genome of Portunus trituberculatus and its Hox gene families provides insights of decapod evolution.</title>
        <authorList>
            <person name="Jeong J.-H."/>
            <person name="Song I."/>
            <person name="Kim S."/>
            <person name="Choi T."/>
            <person name="Kim D."/>
            <person name="Ryu S."/>
            <person name="Kim W."/>
        </authorList>
    </citation>
    <scope>NUCLEOTIDE SEQUENCE [LARGE SCALE GENOMIC DNA]</scope>
    <source>
        <tissue evidence="2">Muscle</tissue>
    </source>
</reference>
<dbReference type="AlphaFoldDB" id="A0A5B7HKL0"/>
<name>A0A5B7HKL0_PORTR</name>
<gene>
    <name evidence="2" type="ORF">E2C01_064533</name>
</gene>
<organism evidence="2 3">
    <name type="scientific">Portunus trituberculatus</name>
    <name type="common">Swimming crab</name>
    <name type="synonym">Neptunus trituberculatus</name>
    <dbReference type="NCBI Taxonomy" id="210409"/>
    <lineage>
        <taxon>Eukaryota</taxon>
        <taxon>Metazoa</taxon>
        <taxon>Ecdysozoa</taxon>
        <taxon>Arthropoda</taxon>
        <taxon>Crustacea</taxon>
        <taxon>Multicrustacea</taxon>
        <taxon>Malacostraca</taxon>
        <taxon>Eumalacostraca</taxon>
        <taxon>Eucarida</taxon>
        <taxon>Decapoda</taxon>
        <taxon>Pleocyemata</taxon>
        <taxon>Brachyura</taxon>
        <taxon>Eubrachyura</taxon>
        <taxon>Portunoidea</taxon>
        <taxon>Portunidae</taxon>
        <taxon>Portuninae</taxon>
        <taxon>Portunus</taxon>
    </lineage>
</organism>